<reference evidence="3" key="1">
    <citation type="submission" date="2016-11" db="UniProtKB">
        <authorList>
            <consortium name="WormBaseParasite"/>
        </authorList>
    </citation>
    <scope>IDENTIFICATION</scope>
</reference>
<evidence type="ECO:0000313" key="2">
    <source>
        <dbReference type="Proteomes" id="UP000095282"/>
    </source>
</evidence>
<feature type="chain" id="PRO_5009306914" evidence="1">
    <location>
        <begin position="21"/>
        <end position="67"/>
    </location>
</feature>
<dbReference type="Proteomes" id="UP000095282">
    <property type="component" value="Unplaced"/>
</dbReference>
<proteinExistence type="predicted"/>
<dbReference type="WBParaSite" id="Csp11.Scaffold458.g1415.t1">
    <property type="protein sequence ID" value="Csp11.Scaffold458.g1415.t1"/>
    <property type="gene ID" value="Csp11.Scaffold458.g1415"/>
</dbReference>
<name>A0A1I7T160_9PELO</name>
<organism evidence="2 3">
    <name type="scientific">Caenorhabditis tropicalis</name>
    <dbReference type="NCBI Taxonomy" id="1561998"/>
    <lineage>
        <taxon>Eukaryota</taxon>
        <taxon>Metazoa</taxon>
        <taxon>Ecdysozoa</taxon>
        <taxon>Nematoda</taxon>
        <taxon>Chromadorea</taxon>
        <taxon>Rhabditida</taxon>
        <taxon>Rhabditina</taxon>
        <taxon>Rhabditomorpha</taxon>
        <taxon>Rhabditoidea</taxon>
        <taxon>Rhabditidae</taxon>
        <taxon>Peloderinae</taxon>
        <taxon>Caenorhabditis</taxon>
    </lineage>
</organism>
<protein>
    <submittedName>
        <fullName evidence="3">Secreted protein</fullName>
    </submittedName>
</protein>
<sequence length="67" mass="7667">MWIWLSSLFWALIVVSIAKAVKSDASINEVLQTDHYMLVTQQDNYFRYLESNITSGECPQAVTNPTK</sequence>
<evidence type="ECO:0000256" key="1">
    <source>
        <dbReference type="SAM" id="SignalP"/>
    </source>
</evidence>
<dbReference type="AlphaFoldDB" id="A0A1I7T160"/>
<accession>A0A1I7T160</accession>
<evidence type="ECO:0000313" key="3">
    <source>
        <dbReference type="WBParaSite" id="Csp11.Scaffold458.g1415.t1"/>
    </source>
</evidence>
<keyword evidence="2" id="KW-1185">Reference proteome</keyword>
<keyword evidence="1" id="KW-0732">Signal</keyword>
<feature type="signal peptide" evidence="1">
    <location>
        <begin position="1"/>
        <end position="20"/>
    </location>
</feature>